<evidence type="ECO:0000313" key="3">
    <source>
        <dbReference type="Proteomes" id="UP000092498"/>
    </source>
</evidence>
<protein>
    <recommendedName>
        <fullName evidence="4">DUF2254 domain-containing protein</fullName>
    </recommendedName>
</protein>
<feature type="transmembrane region" description="Helical" evidence="1">
    <location>
        <begin position="111"/>
        <end position="129"/>
    </location>
</feature>
<feature type="transmembrane region" description="Helical" evidence="1">
    <location>
        <begin position="12"/>
        <end position="34"/>
    </location>
</feature>
<organism evidence="2 3">
    <name type="scientific">Candidatus Viadribacter manganicus</name>
    <dbReference type="NCBI Taxonomy" id="1759059"/>
    <lineage>
        <taxon>Bacteria</taxon>
        <taxon>Pseudomonadati</taxon>
        <taxon>Pseudomonadota</taxon>
        <taxon>Alphaproteobacteria</taxon>
        <taxon>Hyphomonadales</taxon>
        <taxon>Hyphomonadaceae</taxon>
        <taxon>Candidatus Viadribacter</taxon>
    </lineage>
</organism>
<keyword evidence="1" id="KW-0472">Membrane</keyword>
<evidence type="ECO:0000256" key="1">
    <source>
        <dbReference type="SAM" id="Phobius"/>
    </source>
</evidence>
<dbReference type="InterPro" id="IPR018723">
    <property type="entry name" value="DUF2254_membrane"/>
</dbReference>
<dbReference type="AlphaFoldDB" id="A0A1B1ADK0"/>
<dbReference type="STRING" id="1759059.ATE48_01200"/>
<dbReference type="OrthoDB" id="5480803at2"/>
<sequence length="542" mass="60821">MHNGDGKEAFRMFAMRAAILACSAVGVFWLFYIVDFTIHAVIAGKGDAGANPFVGFFSFDPPSVNNPVSALTGINAAVFGIVITVCSIIVQLTADRYTGVAGLFLRDRTNMMVAGYYVVTCVLSLWLSASLQPDYIPPITVMLALSLTTGGIVLMVPYFAYVFWFLEPQNLIARIRKQALEVAGRGALLVDERLSSESQVQIIEALEELTDITSNSISGKDKIIASAAVDALRDMAIEYIRVKPDAAHIWFTVGDGIRLTPDFVAMDPESLRDLEARHTWVEWKVLRQYLSIYNESLGAMRDINYLIAIDTRYIGEAAAKAQDEELVQLVFRFMNSYIRATLNARDVRTTYNVLNQYRKLGEFMLMDGHHEAALDCVRHIKYYGLVAFDMDLHFVTETVAHDMSTLAQLSNQVGSTAEKEILHEFLELDRPPFVRGTDKALMGVRKAQVKLAAYYILTEQEERARAIADDMRAEPLDRLQLVRRQLENVANKDFWEITDRGRNFEYMPPKQRACLETYFAWLGIDGANGKSAAPEEPTPTKD</sequence>
<dbReference type="InParanoid" id="A0A1B1ADK0"/>
<dbReference type="Pfam" id="PF10011">
    <property type="entry name" value="DUF2254"/>
    <property type="match status" value="1"/>
</dbReference>
<dbReference type="EMBL" id="CP013244">
    <property type="protein sequence ID" value="ANP44632.1"/>
    <property type="molecule type" value="Genomic_DNA"/>
</dbReference>
<dbReference type="KEGG" id="cbot:ATE48_01200"/>
<evidence type="ECO:0000313" key="2">
    <source>
        <dbReference type="EMBL" id="ANP44632.1"/>
    </source>
</evidence>
<reference evidence="2 3" key="1">
    <citation type="submission" date="2015-11" db="EMBL/GenBank/DDBJ databases">
        <title>Whole-Genome Sequence of Candidatus Oderbacter manganicum from the National Park Lower Oder Valley, Germany.</title>
        <authorList>
            <person name="Braun B."/>
            <person name="Liere K."/>
            <person name="Szewzyk U."/>
        </authorList>
    </citation>
    <scope>NUCLEOTIDE SEQUENCE [LARGE SCALE GENOMIC DNA]</scope>
    <source>
        <strain evidence="2 3">OTSz_A_272</strain>
    </source>
</reference>
<accession>A0A1B1ADK0</accession>
<feature type="transmembrane region" description="Helical" evidence="1">
    <location>
        <begin position="68"/>
        <end position="90"/>
    </location>
</feature>
<evidence type="ECO:0008006" key="4">
    <source>
        <dbReference type="Google" id="ProtNLM"/>
    </source>
</evidence>
<feature type="transmembrane region" description="Helical" evidence="1">
    <location>
        <begin position="141"/>
        <end position="166"/>
    </location>
</feature>
<keyword evidence="1" id="KW-0812">Transmembrane</keyword>
<name>A0A1B1ADK0_9PROT</name>
<proteinExistence type="predicted"/>
<dbReference type="Proteomes" id="UP000092498">
    <property type="component" value="Chromosome"/>
</dbReference>
<gene>
    <name evidence="2" type="ORF">ATE48_01200</name>
</gene>
<keyword evidence="1" id="KW-1133">Transmembrane helix</keyword>
<keyword evidence="3" id="KW-1185">Reference proteome</keyword>
<dbReference type="RefSeq" id="WP_066767047.1">
    <property type="nucleotide sequence ID" value="NZ_CP013244.1"/>
</dbReference>